<reference evidence="1" key="1">
    <citation type="journal article" date="2014" name="Front. Microbiol.">
        <title>High frequency of phylogenetically diverse reductive dehalogenase-homologous genes in deep subseafloor sedimentary metagenomes.</title>
        <authorList>
            <person name="Kawai M."/>
            <person name="Futagami T."/>
            <person name="Toyoda A."/>
            <person name="Takaki Y."/>
            <person name="Nishi S."/>
            <person name="Hori S."/>
            <person name="Arai W."/>
            <person name="Tsubouchi T."/>
            <person name="Morono Y."/>
            <person name="Uchiyama I."/>
            <person name="Ito T."/>
            <person name="Fujiyama A."/>
            <person name="Inagaki F."/>
            <person name="Takami H."/>
        </authorList>
    </citation>
    <scope>NUCLEOTIDE SEQUENCE</scope>
    <source>
        <strain evidence="1">Expedition CK06-06</strain>
    </source>
</reference>
<dbReference type="Gene3D" id="3.30.1120.10">
    <property type="match status" value="1"/>
</dbReference>
<sequence>LLCKRTGGWFTELKLYDMKTDPGQRLNVAVVYPEQYKKMRALYEEWFDDVFSDYKTRSYIQIGTEEASEMVLSSHDWMEVVKPDGTRAAKPGGEDTPPFAHSIIRRGKLLNGYWDVEIMSAGEYEIKLMRWPEEAGRAIREGIPASTTPIPGGKPFGEGKALDIDNARLEIQGFENSMTVTDEMKSAPFIVDLEKGKTKLKTWFTGKDDLSLGAYYVYISKAE</sequence>
<feature type="non-terminal residue" evidence="1">
    <location>
        <position position="1"/>
    </location>
</feature>
<name>X1S453_9ZZZZ</name>
<proteinExistence type="predicted"/>
<gene>
    <name evidence="1" type="ORF">S12H4_20200</name>
</gene>
<dbReference type="AlphaFoldDB" id="X1S453"/>
<accession>X1S453</accession>
<dbReference type="EMBL" id="BARW01010201">
    <property type="protein sequence ID" value="GAI73931.1"/>
    <property type="molecule type" value="Genomic_DNA"/>
</dbReference>
<comment type="caution">
    <text evidence="1">The sequence shown here is derived from an EMBL/GenBank/DDBJ whole genome shotgun (WGS) entry which is preliminary data.</text>
</comment>
<dbReference type="SUPFAM" id="SSF53649">
    <property type="entry name" value="Alkaline phosphatase-like"/>
    <property type="match status" value="1"/>
</dbReference>
<protein>
    <recommendedName>
        <fullName evidence="2">Arylsulfatase</fullName>
    </recommendedName>
</protein>
<dbReference type="InterPro" id="IPR017850">
    <property type="entry name" value="Alkaline_phosphatase_core_sf"/>
</dbReference>
<evidence type="ECO:0008006" key="2">
    <source>
        <dbReference type="Google" id="ProtNLM"/>
    </source>
</evidence>
<evidence type="ECO:0000313" key="1">
    <source>
        <dbReference type="EMBL" id="GAI73931.1"/>
    </source>
</evidence>
<organism evidence="1">
    <name type="scientific">marine sediment metagenome</name>
    <dbReference type="NCBI Taxonomy" id="412755"/>
    <lineage>
        <taxon>unclassified sequences</taxon>
        <taxon>metagenomes</taxon>
        <taxon>ecological metagenomes</taxon>
    </lineage>
</organism>